<comment type="pathway">
    <text evidence="4">Cofactor biosynthesis; thiamine diphosphate biosynthesis; 4-amino-2-methyl-5-diphosphomethylpyrimidine from 5-amino-1-(5-phospho-D-ribosyl)imidazole: step 3/3.</text>
</comment>
<feature type="domain" description="Pyridoxamine kinase/Phosphomethylpyrimidine kinase" evidence="6">
    <location>
        <begin position="21"/>
        <end position="260"/>
    </location>
</feature>
<keyword evidence="8" id="KW-1185">Reference proteome</keyword>
<keyword evidence="5" id="KW-0784">Thiamine biosynthesis</keyword>
<name>A0ABY4QWY7_9ACTN</name>
<dbReference type="RefSeq" id="WP_249771238.1">
    <property type="nucleotide sequence ID" value="NZ_CP097332.1"/>
</dbReference>
<dbReference type="GO" id="GO:0008972">
    <property type="term" value="F:phosphomethylpyrimidine kinase activity"/>
    <property type="evidence" value="ECO:0007669"/>
    <property type="project" value="UniProtKB-EC"/>
</dbReference>
<dbReference type="Proteomes" id="UP001056336">
    <property type="component" value="Chromosome"/>
</dbReference>
<dbReference type="PANTHER" id="PTHR20858">
    <property type="entry name" value="PHOSPHOMETHYLPYRIMIDINE KINASE"/>
    <property type="match status" value="1"/>
</dbReference>
<evidence type="ECO:0000313" key="7">
    <source>
        <dbReference type="EMBL" id="UQX88084.1"/>
    </source>
</evidence>
<keyword evidence="7" id="KW-0418">Kinase</keyword>
<evidence type="ECO:0000256" key="2">
    <source>
        <dbReference type="ARBA" id="ARBA00000565"/>
    </source>
</evidence>
<dbReference type="InterPro" id="IPR004399">
    <property type="entry name" value="HMP/HMP-P_kinase_dom"/>
</dbReference>
<accession>A0ABY4QWY7</accession>
<organism evidence="7 8">
    <name type="scientific">Jatrophihabitans telluris</name>
    <dbReference type="NCBI Taxonomy" id="2038343"/>
    <lineage>
        <taxon>Bacteria</taxon>
        <taxon>Bacillati</taxon>
        <taxon>Actinomycetota</taxon>
        <taxon>Actinomycetes</taxon>
        <taxon>Jatrophihabitantales</taxon>
        <taxon>Jatrophihabitantaceae</taxon>
        <taxon>Jatrophihabitans</taxon>
    </lineage>
</organism>
<dbReference type="SUPFAM" id="SSF53613">
    <property type="entry name" value="Ribokinase-like"/>
    <property type="match status" value="1"/>
</dbReference>
<comment type="catalytic activity">
    <reaction evidence="1">
        <text>4-amino-5-hydroxymethyl-2-methylpyrimidine + ATP = 4-amino-2-methyl-5-(phosphooxymethyl)pyrimidine + ADP + H(+)</text>
        <dbReference type="Rhea" id="RHEA:23096"/>
        <dbReference type="ChEBI" id="CHEBI:15378"/>
        <dbReference type="ChEBI" id="CHEBI:16892"/>
        <dbReference type="ChEBI" id="CHEBI:30616"/>
        <dbReference type="ChEBI" id="CHEBI:58354"/>
        <dbReference type="ChEBI" id="CHEBI:456216"/>
        <dbReference type="EC" id="2.7.1.49"/>
    </reaction>
</comment>
<dbReference type="Pfam" id="PF08543">
    <property type="entry name" value="Phos_pyr_kin"/>
    <property type="match status" value="1"/>
</dbReference>
<sequence length="276" mass="27715">MSSTAAAAALPARALTIASSDSGGGAGIQADLKAFARCGVHGMSVIVALTAQNTTGVSAIHECPPRFVADQLEAVLTDLPPAAIKTGMLLSAPIITTVANHLAGKGIPLVIDPVMVASSGSRLLREDAVAALIEELFPLATVITPNLMEAQALTGLGTENRAEIAEALVALGAPAALVTGGHGIDPIDHLYDGRAHLEMPVTRYPLAATHGAGCTHSATLAACLARGMDLAGAARTAGTVASEAVRCGLVGLGAGDGPVDALDVRRLSPPTLTDRH</sequence>
<evidence type="ECO:0000256" key="1">
    <source>
        <dbReference type="ARBA" id="ARBA00000151"/>
    </source>
</evidence>
<dbReference type="NCBIfam" id="TIGR00097">
    <property type="entry name" value="HMP-P_kinase"/>
    <property type="match status" value="1"/>
</dbReference>
<dbReference type="CDD" id="cd01169">
    <property type="entry name" value="HMPP_kinase"/>
    <property type="match status" value="1"/>
</dbReference>
<dbReference type="GO" id="GO:0008902">
    <property type="term" value="F:hydroxymethylpyrimidine kinase activity"/>
    <property type="evidence" value="ECO:0007669"/>
    <property type="project" value="UniProtKB-EC"/>
</dbReference>
<proteinExistence type="predicted"/>
<protein>
    <submittedName>
        <fullName evidence="7">Bifunctional hydroxymethylpyrimidine kinase/phosphomethylpyrimidine kinase</fullName>
        <ecNumber evidence="7">2.7.1.49</ecNumber>
        <ecNumber evidence="7">2.7.4.7</ecNumber>
    </submittedName>
</protein>
<reference evidence="7" key="1">
    <citation type="journal article" date="2018" name="Int. J. Syst. Evol. Microbiol.">
        <title>Jatrophihabitans telluris sp. nov., isolated from sediment soil of lava forest wetlands and the emended description of the genus Jatrophihabitans.</title>
        <authorList>
            <person name="Lee K.C."/>
            <person name="Suh M.K."/>
            <person name="Eom M.K."/>
            <person name="Kim K.K."/>
            <person name="Kim J.S."/>
            <person name="Kim D.S."/>
            <person name="Ko S.H."/>
            <person name="Shin Y.K."/>
            <person name="Lee J.S."/>
        </authorList>
    </citation>
    <scope>NUCLEOTIDE SEQUENCE</scope>
    <source>
        <strain evidence="7">N237</strain>
    </source>
</reference>
<dbReference type="InterPro" id="IPR029056">
    <property type="entry name" value="Ribokinase-like"/>
</dbReference>
<dbReference type="EC" id="2.7.1.49" evidence="7"/>
<evidence type="ECO:0000256" key="4">
    <source>
        <dbReference type="ARBA" id="ARBA00004769"/>
    </source>
</evidence>
<dbReference type="PANTHER" id="PTHR20858:SF17">
    <property type="entry name" value="HYDROXYMETHYLPYRIMIDINE_PHOSPHOMETHYLPYRIMIDINE KINASE THI20-RELATED"/>
    <property type="match status" value="1"/>
</dbReference>
<dbReference type="EMBL" id="CP097332">
    <property type="protein sequence ID" value="UQX88084.1"/>
    <property type="molecule type" value="Genomic_DNA"/>
</dbReference>
<comment type="function">
    <text evidence="3">Catalyzes the phosphorylation of hydroxymethylpyrimidine phosphate (HMP-P) to HMP-PP, and of HMP to HMP-P.</text>
</comment>
<keyword evidence="7" id="KW-0808">Transferase</keyword>
<reference evidence="7" key="2">
    <citation type="submission" date="2022-05" db="EMBL/GenBank/DDBJ databases">
        <authorList>
            <person name="Kim J.-S."/>
            <person name="Lee K."/>
            <person name="Suh M."/>
            <person name="Eom M."/>
            <person name="Kim J.-S."/>
            <person name="Kim D.-S."/>
            <person name="Ko S.-H."/>
            <person name="Shin Y."/>
            <person name="Lee J.-S."/>
        </authorList>
    </citation>
    <scope>NUCLEOTIDE SEQUENCE</scope>
    <source>
        <strain evidence="7">N237</strain>
    </source>
</reference>
<dbReference type="EC" id="2.7.4.7" evidence="7"/>
<evidence type="ECO:0000256" key="5">
    <source>
        <dbReference type="ARBA" id="ARBA00022977"/>
    </source>
</evidence>
<evidence type="ECO:0000259" key="6">
    <source>
        <dbReference type="Pfam" id="PF08543"/>
    </source>
</evidence>
<evidence type="ECO:0000256" key="3">
    <source>
        <dbReference type="ARBA" id="ARBA00003848"/>
    </source>
</evidence>
<evidence type="ECO:0000313" key="8">
    <source>
        <dbReference type="Proteomes" id="UP001056336"/>
    </source>
</evidence>
<dbReference type="Gene3D" id="3.40.1190.20">
    <property type="match status" value="1"/>
</dbReference>
<dbReference type="InterPro" id="IPR013749">
    <property type="entry name" value="PM/HMP-P_kinase-1"/>
</dbReference>
<gene>
    <name evidence="7" type="primary">thiD</name>
    <name evidence="7" type="ORF">M6D93_17585</name>
</gene>
<comment type="catalytic activity">
    <reaction evidence="2">
        <text>4-amino-2-methyl-5-(phosphooxymethyl)pyrimidine + ATP = 4-amino-2-methyl-5-(diphosphooxymethyl)pyrimidine + ADP</text>
        <dbReference type="Rhea" id="RHEA:19893"/>
        <dbReference type="ChEBI" id="CHEBI:30616"/>
        <dbReference type="ChEBI" id="CHEBI:57841"/>
        <dbReference type="ChEBI" id="CHEBI:58354"/>
        <dbReference type="ChEBI" id="CHEBI:456216"/>
        <dbReference type="EC" id="2.7.4.7"/>
    </reaction>
</comment>